<proteinExistence type="predicted"/>
<feature type="transmembrane region" description="Helical" evidence="10">
    <location>
        <begin position="445"/>
        <end position="463"/>
    </location>
</feature>
<feature type="transmembrane region" description="Helical" evidence="10">
    <location>
        <begin position="184"/>
        <end position="205"/>
    </location>
</feature>
<feature type="transmembrane region" description="Helical" evidence="10">
    <location>
        <begin position="691"/>
        <end position="711"/>
    </location>
</feature>
<gene>
    <name evidence="11" type="ORF">GCM10011399_23130</name>
</gene>
<evidence type="ECO:0000256" key="7">
    <source>
        <dbReference type="ARBA" id="ARBA00023136"/>
    </source>
</evidence>
<dbReference type="Pfam" id="PF02653">
    <property type="entry name" value="BPD_transp_2"/>
    <property type="match status" value="2"/>
</dbReference>
<dbReference type="InterPro" id="IPR001851">
    <property type="entry name" value="ABC_transp_permease"/>
</dbReference>
<comment type="caution">
    <text evidence="11">The sequence shown here is derived from an EMBL/GenBank/DDBJ whole genome shotgun (WGS) entry which is preliminary data.</text>
</comment>
<keyword evidence="6 10" id="KW-1133">Transmembrane helix</keyword>
<feature type="region of interest" description="Disordered" evidence="9">
    <location>
        <begin position="717"/>
        <end position="750"/>
    </location>
</feature>
<feature type="transmembrane region" description="Helical" evidence="10">
    <location>
        <begin position="116"/>
        <end position="138"/>
    </location>
</feature>
<comment type="subcellular location">
    <subcellularLocation>
        <location evidence="1">Cell membrane</location>
        <topology evidence="1">Multi-pass membrane protein</topology>
    </subcellularLocation>
</comment>
<dbReference type="PANTHER" id="PTHR32196">
    <property type="entry name" value="ABC TRANSPORTER PERMEASE PROTEIN YPHD-RELATED-RELATED"/>
    <property type="match status" value="1"/>
</dbReference>
<dbReference type="EMBL" id="BMGP01000004">
    <property type="protein sequence ID" value="GGF29359.1"/>
    <property type="molecule type" value="Genomic_DNA"/>
</dbReference>
<keyword evidence="12" id="KW-1185">Reference proteome</keyword>
<evidence type="ECO:0000256" key="6">
    <source>
        <dbReference type="ARBA" id="ARBA00022989"/>
    </source>
</evidence>
<feature type="transmembrane region" description="Helical" evidence="10">
    <location>
        <begin position="494"/>
        <end position="515"/>
    </location>
</feature>
<reference evidence="11 12" key="1">
    <citation type="journal article" date="2014" name="Int. J. Syst. Evol. Microbiol.">
        <title>Complete genome sequence of Corynebacterium casei LMG S-19264T (=DSM 44701T), isolated from a smear-ripened cheese.</title>
        <authorList>
            <consortium name="US DOE Joint Genome Institute (JGI-PGF)"/>
            <person name="Walter F."/>
            <person name="Albersmeier A."/>
            <person name="Kalinowski J."/>
            <person name="Ruckert C."/>
        </authorList>
    </citation>
    <scope>NUCLEOTIDE SEQUENCE [LARGE SCALE GENOMIC DNA]</scope>
    <source>
        <strain evidence="11 12">CGMCC 1.12976</strain>
    </source>
</reference>
<keyword evidence="3" id="KW-1003">Cell membrane</keyword>
<keyword evidence="5 10" id="KW-0812">Transmembrane</keyword>
<evidence type="ECO:0000256" key="1">
    <source>
        <dbReference type="ARBA" id="ARBA00004651"/>
    </source>
</evidence>
<feature type="transmembrane region" description="Helical" evidence="10">
    <location>
        <begin position="522"/>
        <end position="541"/>
    </location>
</feature>
<dbReference type="GO" id="GO:0022857">
    <property type="term" value="F:transmembrane transporter activity"/>
    <property type="evidence" value="ECO:0007669"/>
    <property type="project" value="InterPro"/>
</dbReference>
<evidence type="ECO:0000256" key="10">
    <source>
        <dbReference type="SAM" id="Phobius"/>
    </source>
</evidence>
<feature type="transmembrane region" description="Helical" evidence="10">
    <location>
        <begin position="297"/>
        <end position="315"/>
    </location>
</feature>
<keyword evidence="2" id="KW-0813">Transport</keyword>
<dbReference type="AlphaFoldDB" id="A0A917B8A8"/>
<dbReference type="GO" id="GO:0005886">
    <property type="term" value="C:plasma membrane"/>
    <property type="evidence" value="ECO:0007669"/>
    <property type="project" value="UniProtKB-SubCell"/>
</dbReference>
<feature type="transmembrane region" description="Helical" evidence="10">
    <location>
        <begin position="272"/>
        <end position="290"/>
    </location>
</feature>
<feature type="transmembrane region" description="Helical" evidence="10">
    <location>
        <begin position="321"/>
        <end position="341"/>
    </location>
</feature>
<feature type="transmembrane region" description="Helical" evidence="10">
    <location>
        <begin position="470"/>
        <end position="488"/>
    </location>
</feature>
<feature type="transmembrane region" description="Helical" evidence="10">
    <location>
        <begin position="667"/>
        <end position="685"/>
    </location>
</feature>
<feature type="compositionally biased region" description="Low complexity" evidence="9">
    <location>
        <begin position="720"/>
        <end position="750"/>
    </location>
</feature>
<feature type="transmembrane region" description="Helical" evidence="10">
    <location>
        <begin position="145"/>
        <end position="164"/>
    </location>
</feature>
<keyword evidence="7 10" id="KW-0472">Membrane</keyword>
<dbReference type="RefSeq" id="WP_188678439.1">
    <property type="nucleotide sequence ID" value="NZ_BMGP01000004.1"/>
</dbReference>
<dbReference type="Proteomes" id="UP000598775">
    <property type="component" value="Unassembled WGS sequence"/>
</dbReference>
<evidence type="ECO:0000256" key="5">
    <source>
        <dbReference type="ARBA" id="ARBA00022692"/>
    </source>
</evidence>
<accession>A0A917B8A8</accession>
<evidence type="ECO:0000256" key="2">
    <source>
        <dbReference type="ARBA" id="ARBA00022448"/>
    </source>
</evidence>
<protein>
    <recommendedName>
        <fullName evidence="8">Autoinducer 2 import system permease protein LsrD</fullName>
    </recommendedName>
</protein>
<organism evidence="11 12">
    <name type="scientific">Subtercola lobariae</name>
    <dbReference type="NCBI Taxonomy" id="1588641"/>
    <lineage>
        <taxon>Bacteria</taxon>
        <taxon>Bacillati</taxon>
        <taxon>Actinomycetota</taxon>
        <taxon>Actinomycetes</taxon>
        <taxon>Micrococcales</taxon>
        <taxon>Microbacteriaceae</taxon>
        <taxon>Subtercola</taxon>
    </lineage>
</organism>
<evidence type="ECO:0000256" key="4">
    <source>
        <dbReference type="ARBA" id="ARBA00022519"/>
    </source>
</evidence>
<evidence type="ECO:0000313" key="12">
    <source>
        <dbReference type="Proteomes" id="UP000598775"/>
    </source>
</evidence>
<feature type="transmembrane region" description="Helical" evidence="10">
    <location>
        <begin position="611"/>
        <end position="630"/>
    </location>
</feature>
<feature type="transmembrane region" description="Helical" evidence="10">
    <location>
        <begin position="642"/>
        <end position="660"/>
    </location>
</feature>
<feature type="transmembrane region" description="Helical" evidence="10">
    <location>
        <begin position="561"/>
        <end position="582"/>
    </location>
</feature>
<keyword evidence="4" id="KW-0997">Cell inner membrane</keyword>
<feature type="transmembrane region" description="Helical" evidence="10">
    <location>
        <begin position="72"/>
        <end position="96"/>
    </location>
</feature>
<evidence type="ECO:0000256" key="3">
    <source>
        <dbReference type="ARBA" id="ARBA00022475"/>
    </source>
</evidence>
<dbReference type="PANTHER" id="PTHR32196:SF71">
    <property type="entry name" value="AUTOINDUCER 2 IMPORT SYSTEM PERMEASE PROTEIN LSRD"/>
    <property type="match status" value="1"/>
</dbReference>
<feature type="transmembrane region" description="Helical" evidence="10">
    <location>
        <begin position="39"/>
        <end position="60"/>
    </location>
</feature>
<feature type="transmembrane region" description="Helical" evidence="10">
    <location>
        <begin position="416"/>
        <end position="433"/>
    </location>
</feature>
<evidence type="ECO:0000256" key="8">
    <source>
        <dbReference type="ARBA" id="ARBA00039381"/>
    </source>
</evidence>
<sequence length="750" mass="78047">MTNVAVKPNEKAARSAVDASAEVPLGARLRHAFAFRNTAALYLLVFMVIIFSLWIPHTFLTTGTWRSLLSDGAVTALVAVGMVVPVAAGVVDLSIGAQVGLGAIVVARLLVSSLPLPLAIVLALAAGAAVGVFSWLMITRARIPSFIATLAIASLITALIAWISSSEQIINLPPEFAAIGTGQLFGITYPFFIMIAVALVLWYVLERTPIGRKVYATGGNPDAMGGNPEAANLAGIRTSRIILGSLVTEGVVAAGGGLLLTSQLSTGDPTVGPGYLLPVIAAVFLGSTQFRGGRFNIWGTVVAVYVLAVGVKGLQLAGLPIWIPDLFNGVALLLAVGLAAWRAPQMSRREAIVRLFRNNSTRAWSRKRARRAELAARVFAGDQAAAIAANAKPQAGLVTPPWHVRLRHALAFRNTSALYLLVVMVIVFSLWIPRTFLTVGTWRSLLSDGSITTLVAVGLVIPIAAGAIDLAIGAEVGLGAVLVARLLVGTVPLPLAILLTLVAGAAVGVFSWLMITKVRIPSFIATLAVGSLLTAAISWISSSEQIINLPPDFANIGTGQLFGLTYPFYIMLIVAIVLWFVLERTALGRKVYATGGNPEVARLSGIRTSRVVLGALITSGVVAGGAGLLLTSQLSTGDPTVGPGYLLPVIAAVFLGSTQFRGGRFNIWGTVVAAYVLAVGVKGLQLAGLPIWIPDLFNGAALLLAVGLAAWRRVPRTRKTPPAATTPAATSANTAATAPPTATANPAASH</sequence>
<dbReference type="CDD" id="cd06579">
    <property type="entry name" value="TM_PBP1_transp_AraH_like"/>
    <property type="match status" value="2"/>
</dbReference>
<evidence type="ECO:0000256" key="9">
    <source>
        <dbReference type="SAM" id="MobiDB-lite"/>
    </source>
</evidence>
<feature type="transmembrane region" description="Helical" evidence="10">
    <location>
        <begin position="241"/>
        <end position="260"/>
    </location>
</feature>
<evidence type="ECO:0000313" key="11">
    <source>
        <dbReference type="EMBL" id="GGF29359.1"/>
    </source>
</evidence>
<name>A0A917B8A8_9MICO</name>